<dbReference type="Pfam" id="PF01421">
    <property type="entry name" value="Reprolysin"/>
    <property type="match status" value="1"/>
</dbReference>
<accession>A0A6G0YC86</accession>
<sequence>MSTNGLEHTHGITLTFVDNRKEYIIDLSLNRGLIPVNYFEKHQKDGAHVINKPKSNELEFCNYNGKIRDLPNSWAAISTCDGIRGMFFDGISYHYIENVERESGDKYHILYKHEDLRANYTCGFPSTPELTLNEIKHNKRNTRSLKGPYNQNDKSRFIELVLVVDQEEYKSFNGELSKVYQHAKDIANIINSLYIPLNIFITLVGVVVWTEYNEISLVSNGDTTLTNFLHYRREHLVKDHPNDNAQLLTKVQFENGIVGKALKGPICTYEFSGGVNSDHSVVRGLVATTIAHEIGHNLGMEHDTPECDCPNERCVMAPSSGILSPTHWSSCSMEYLALAFEHGMDYCLRNKPDKLFASPECGNSFVEEGEQCDCGVKEMCTNPCCNPDTCMFYDNATCATGECCDLNTCSFKLAGMECRSAPHECDLPEYCTGESEYCPDNVFKFDGSACEENKAFCFNGSCRTNADQCRLLWGPTGESSDEQCYRMNSKGSPQGNCGYNRLNKTYVKCAPENVKCGMLQCKHKNERLEFGMETVSTVSHTFINSNGVMIPCRTAIVDLGLNDVDPGLTPDGAKCDENKMCVNQKCMNVTEFRARSNNNCENNCNGNGVCNNKGNCHCKIGYASPNCDLPGPGGSVDSGPASSPNTFKGFMTGMYVLTFGAIPLLLAILLFAYCSKNHRSPSDWNKTNRKKLSYVSKCLPFIQRLQHLVIDDGDGNSNACTTTITTNRQLPSINTVSSLVAQYNNAIYSEPSKTSSFYNNTSEPNLENAYINNACSVPPSNYIDAVKSRLSKSDITITNLMSTTNPQVNSYLQNEIGNKPNGTVSPSSTLLIDNQKPSSLHADLVGNYKGFSIKPLVPASEQPVVSRTPIRPAPSAPAAVAVLNERGGRLQISQPVLDATTSSTVHKLVSIPSKPAPPVPTAARPASMVATVDKNSGVVGGGGYPTLRRITSFMKNQKTDEKKHTIPRANSKFDKEELKKLEISNPILQKEINVPSEPLPLEADQHKAVVLRAQSLRVANNSNHRPRVPNFGSMKCKRPTSVAATTATAAATAVACSRPTSPPPPRPPASQPVPVQVDYQIPRSLQATGRRGDGLMAANVSCEDLENIYSVIDERPAVDVDEDDSCAYKVPRSLESSLLGEIVSAIQERNQESIYTSKPTVDVPTSQKQQPHQQTYENVKPSPVGSTTSSGYMRPVDVKSRAASYDQPDLVKNCDENRSLNPSPDVLEAKKLPAADKPTVLFPKPVVGAAGKSALTATVGLKKKLSDSSRYPPSKKGVADIQKRFESHGNVLKNPPVSTKPNISGNRSYN</sequence>
<feature type="compositionally biased region" description="Basic and acidic residues" evidence="10">
    <location>
        <begin position="1277"/>
        <end position="1287"/>
    </location>
</feature>
<dbReference type="InterPro" id="IPR001590">
    <property type="entry name" value="Peptidase_M12B"/>
</dbReference>
<feature type="region of interest" description="Disordered" evidence="10">
    <location>
        <begin position="1264"/>
        <end position="1310"/>
    </location>
</feature>
<feature type="disulfide bond" evidence="8">
    <location>
        <begin position="618"/>
        <end position="627"/>
    </location>
</feature>
<feature type="compositionally biased region" description="Polar residues" evidence="10">
    <location>
        <begin position="1296"/>
        <end position="1310"/>
    </location>
</feature>
<protein>
    <submittedName>
        <fullName evidence="14">Disintegrin and metalloproteinase domain-containing protein 9</fullName>
    </submittedName>
</protein>
<reference evidence="14 15" key="1">
    <citation type="submission" date="2019-08" db="EMBL/GenBank/DDBJ databases">
        <title>Whole genome of Aphis craccivora.</title>
        <authorList>
            <person name="Voronova N.V."/>
            <person name="Shulinski R.S."/>
            <person name="Bandarenka Y.V."/>
            <person name="Zhorov D.G."/>
            <person name="Warner D."/>
        </authorList>
    </citation>
    <scope>NUCLEOTIDE SEQUENCE [LARGE SCALE GENOMIC DNA]</scope>
    <source>
        <strain evidence="14">180601</strain>
        <tissue evidence="14">Whole Body</tissue>
    </source>
</reference>
<gene>
    <name evidence="14" type="ORF">FWK35_00019357</name>
</gene>
<keyword evidence="8" id="KW-0245">EGF-like domain</keyword>
<dbReference type="GO" id="GO:0016020">
    <property type="term" value="C:membrane"/>
    <property type="evidence" value="ECO:0007669"/>
    <property type="project" value="UniProtKB-SubCell"/>
</dbReference>
<dbReference type="PROSITE" id="PS50214">
    <property type="entry name" value="DISINTEGRIN_2"/>
    <property type="match status" value="1"/>
</dbReference>
<dbReference type="InterPro" id="IPR036436">
    <property type="entry name" value="Disintegrin_dom_sf"/>
</dbReference>
<feature type="binding site" evidence="9">
    <location>
        <position position="302"/>
    </location>
    <ligand>
        <name>Zn(2+)</name>
        <dbReference type="ChEBI" id="CHEBI:29105"/>
        <note>catalytic</note>
    </ligand>
</feature>
<comment type="caution">
    <text evidence="8">Lacks conserved residue(s) required for the propagation of feature annotation.</text>
</comment>
<dbReference type="InterPro" id="IPR001762">
    <property type="entry name" value="Disintegrin_dom"/>
</dbReference>
<dbReference type="GO" id="GO:0007229">
    <property type="term" value="P:integrin-mediated signaling pathway"/>
    <property type="evidence" value="ECO:0007669"/>
    <property type="project" value="UniProtKB-KW"/>
</dbReference>
<evidence type="ECO:0000259" key="13">
    <source>
        <dbReference type="PROSITE" id="PS50215"/>
    </source>
</evidence>
<feature type="domain" description="Peptidase M12B" evidence="13">
    <location>
        <begin position="156"/>
        <end position="352"/>
    </location>
</feature>
<keyword evidence="15" id="KW-1185">Reference proteome</keyword>
<keyword evidence="5" id="KW-0472">Membrane</keyword>
<evidence type="ECO:0000256" key="8">
    <source>
        <dbReference type="PROSITE-ProRule" id="PRU00076"/>
    </source>
</evidence>
<dbReference type="Gene3D" id="4.10.70.10">
    <property type="entry name" value="Disintegrin domain"/>
    <property type="match status" value="1"/>
</dbReference>
<dbReference type="InterPro" id="IPR024079">
    <property type="entry name" value="MetalloPept_cat_dom_sf"/>
</dbReference>
<dbReference type="SUPFAM" id="SSF57552">
    <property type="entry name" value="Blood coagulation inhibitor (disintegrin)"/>
    <property type="match status" value="1"/>
</dbReference>
<feature type="binding site" evidence="9">
    <location>
        <position position="292"/>
    </location>
    <ligand>
        <name>Zn(2+)</name>
        <dbReference type="ChEBI" id="CHEBI:29105"/>
        <note>catalytic</note>
    </ligand>
</feature>
<dbReference type="PANTHER" id="PTHR11905:SF159">
    <property type="entry name" value="ADAM METALLOPROTEASE"/>
    <property type="match status" value="1"/>
</dbReference>
<feature type="domain" description="Disintegrin" evidence="12">
    <location>
        <begin position="358"/>
        <end position="446"/>
    </location>
</feature>
<keyword evidence="9" id="KW-0862">Zinc</keyword>
<feature type="disulfide bond" evidence="8">
    <location>
        <begin position="600"/>
        <end position="610"/>
    </location>
</feature>
<dbReference type="PROSITE" id="PS01186">
    <property type="entry name" value="EGF_2"/>
    <property type="match status" value="1"/>
</dbReference>
<feature type="disulfide bond" evidence="7">
    <location>
        <begin position="418"/>
        <end position="438"/>
    </location>
</feature>
<name>A0A6G0YC86_APHCR</name>
<evidence type="ECO:0000256" key="9">
    <source>
        <dbReference type="PROSITE-ProRule" id="PRU00276"/>
    </source>
</evidence>
<dbReference type="GO" id="GO:0004222">
    <property type="term" value="F:metalloendopeptidase activity"/>
    <property type="evidence" value="ECO:0007669"/>
    <property type="project" value="InterPro"/>
</dbReference>
<evidence type="ECO:0000259" key="12">
    <source>
        <dbReference type="PROSITE" id="PS50214"/>
    </source>
</evidence>
<keyword evidence="14" id="KW-0401">Integrin</keyword>
<evidence type="ECO:0000256" key="7">
    <source>
        <dbReference type="PROSITE-ProRule" id="PRU00068"/>
    </source>
</evidence>
<evidence type="ECO:0000313" key="15">
    <source>
        <dbReference type="Proteomes" id="UP000478052"/>
    </source>
</evidence>
<proteinExistence type="predicted"/>
<feature type="domain" description="EGF-like" evidence="11">
    <location>
        <begin position="596"/>
        <end position="628"/>
    </location>
</feature>
<comment type="caution">
    <text evidence="14">The sequence shown here is derived from an EMBL/GenBank/DDBJ whole genome shotgun (WGS) entry which is preliminary data.</text>
</comment>
<keyword evidence="4" id="KW-0645">Protease</keyword>
<keyword evidence="6 8" id="KW-1015">Disulfide bond</keyword>
<feature type="active site" evidence="9">
    <location>
        <position position="293"/>
    </location>
</feature>
<feature type="region of interest" description="Disordered" evidence="10">
    <location>
        <begin position="1153"/>
        <end position="1194"/>
    </location>
</feature>
<organism evidence="14 15">
    <name type="scientific">Aphis craccivora</name>
    <name type="common">Cowpea aphid</name>
    <dbReference type="NCBI Taxonomy" id="307492"/>
    <lineage>
        <taxon>Eukaryota</taxon>
        <taxon>Metazoa</taxon>
        <taxon>Ecdysozoa</taxon>
        <taxon>Arthropoda</taxon>
        <taxon>Hexapoda</taxon>
        <taxon>Insecta</taxon>
        <taxon>Pterygota</taxon>
        <taxon>Neoptera</taxon>
        <taxon>Paraneoptera</taxon>
        <taxon>Hemiptera</taxon>
        <taxon>Sternorrhyncha</taxon>
        <taxon>Aphidomorpha</taxon>
        <taxon>Aphidoidea</taxon>
        <taxon>Aphididae</taxon>
        <taxon>Aphidini</taxon>
        <taxon>Aphis</taxon>
        <taxon>Aphis</taxon>
    </lineage>
</organism>
<dbReference type="GO" id="GO:0006509">
    <property type="term" value="P:membrane protein ectodomain proteolysis"/>
    <property type="evidence" value="ECO:0007669"/>
    <property type="project" value="TreeGrafter"/>
</dbReference>
<dbReference type="SUPFAM" id="SSF55486">
    <property type="entry name" value="Metalloproteases ('zincins'), catalytic domain"/>
    <property type="match status" value="1"/>
</dbReference>
<keyword evidence="4" id="KW-0378">Hydrolase</keyword>
<dbReference type="SMART" id="SM00050">
    <property type="entry name" value="DISIN"/>
    <property type="match status" value="1"/>
</dbReference>
<feature type="disulfide bond" evidence="9">
    <location>
        <begin position="307"/>
        <end position="331"/>
    </location>
</feature>
<evidence type="ECO:0000313" key="14">
    <source>
        <dbReference type="EMBL" id="KAF0753222.1"/>
    </source>
</evidence>
<keyword evidence="2" id="KW-0812">Transmembrane</keyword>
<dbReference type="Pfam" id="PF08516">
    <property type="entry name" value="ADAM_CR"/>
    <property type="match status" value="1"/>
</dbReference>
<keyword evidence="3" id="KW-1133">Transmembrane helix</keyword>
<keyword evidence="4" id="KW-0482">Metalloprotease</keyword>
<dbReference type="CDD" id="cd04269">
    <property type="entry name" value="ZnMc_adamalysin_II_like"/>
    <property type="match status" value="1"/>
</dbReference>
<feature type="non-terminal residue" evidence="14">
    <location>
        <position position="1310"/>
    </location>
</feature>
<evidence type="ECO:0000256" key="6">
    <source>
        <dbReference type="ARBA" id="ARBA00023157"/>
    </source>
</evidence>
<feature type="binding site" evidence="9">
    <location>
        <position position="296"/>
    </location>
    <ligand>
        <name>Zn(2+)</name>
        <dbReference type="ChEBI" id="CHEBI:29105"/>
        <note>catalytic</note>
    </ligand>
</feature>
<dbReference type="PROSITE" id="PS50215">
    <property type="entry name" value="ADAM_MEPRO"/>
    <property type="match status" value="1"/>
</dbReference>
<dbReference type="EMBL" id="VUJU01004802">
    <property type="protein sequence ID" value="KAF0753222.1"/>
    <property type="molecule type" value="Genomic_DNA"/>
</dbReference>
<dbReference type="FunFam" id="3.40.390.10:FF:000002">
    <property type="entry name" value="Disintegrin and metalloproteinase domain-containing protein 22"/>
    <property type="match status" value="1"/>
</dbReference>
<dbReference type="SMART" id="SM00608">
    <property type="entry name" value="ACR"/>
    <property type="match status" value="1"/>
</dbReference>
<evidence type="ECO:0000256" key="3">
    <source>
        <dbReference type="ARBA" id="ARBA00022989"/>
    </source>
</evidence>
<dbReference type="PANTHER" id="PTHR11905">
    <property type="entry name" value="ADAM A DISINTEGRIN AND METALLOPROTEASE DOMAIN"/>
    <property type="match status" value="1"/>
</dbReference>
<evidence type="ECO:0000256" key="10">
    <source>
        <dbReference type="SAM" id="MobiDB-lite"/>
    </source>
</evidence>
<dbReference type="Pfam" id="PF00200">
    <property type="entry name" value="Disintegrin"/>
    <property type="match status" value="1"/>
</dbReference>
<dbReference type="InterPro" id="IPR006586">
    <property type="entry name" value="ADAM_Cys-rich"/>
</dbReference>
<feature type="compositionally biased region" description="Polar residues" evidence="10">
    <location>
        <begin position="1153"/>
        <end position="1177"/>
    </location>
</feature>
<evidence type="ECO:0000256" key="2">
    <source>
        <dbReference type="ARBA" id="ARBA00022692"/>
    </source>
</evidence>
<feature type="disulfide bond" evidence="9">
    <location>
        <begin position="309"/>
        <end position="314"/>
    </location>
</feature>
<dbReference type="Gene3D" id="3.40.390.10">
    <property type="entry name" value="Collagenase (Catalytic Domain)"/>
    <property type="match status" value="1"/>
</dbReference>
<evidence type="ECO:0000256" key="1">
    <source>
        <dbReference type="ARBA" id="ARBA00004167"/>
    </source>
</evidence>
<evidence type="ECO:0000259" key="11">
    <source>
        <dbReference type="PROSITE" id="PS50026"/>
    </source>
</evidence>
<dbReference type="Proteomes" id="UP000478052">
    <property type="component" value="Unassembled WGS sequence"/>
</dbReference>
<dbReference type="FunFam" id="4.10.70.10:FF:000001">
    <property type="entry name" value="Disintegrin and metalloproteinase domain-containing protein 22"/>
    <property type="match status" value="1"/>
</dbReference>
<comment type="subcellular location">
    <subcellularLocation>
        <location evidence="1">Membrane</location>
        <topology evidence="1">Single-pass membrane protein</topology>
    </subcellularLocation>
</comment>
<dbReference type="PROSITE" id="PS50026">
    <property type="entry name" value="EGF_3"/>
    <property type="match status" value="1"/>
</dbReference>
<dbReference type="GO" id="GO:0046872">
    <property type="term" value="F:metal ion binding"/>
    <property type="evidence" value="ECO:0007669"/>
    <property type="project" value="UniProtKB-KW"/>
</dbReference>
<dbReference type="OrthoDB" id="5951731at2759"/>
<dbReference type="InterPro" id="IPR000742">
    <property type="entry name" value="EGF"/>
</dbReference>
<evidence type="ECO:0000256" key="4">
    <source>
        <dbReference type="ARBA" id="ARBA00023049"/>
    </source>
</evidence>
<evidence type="ECO:0000256" key="5">
    <source>
        <dbReference type="ARBA" id="ARBA00023136"/>
    </source>
</evidence>
<feature type="disulfide bond" evidence="9">
    <location>
        <begin position="267"/>
        <end position="347"/>
    </location>
</feature>
<dbReference type="InterPro" id="IPR034027">
    <property type="entry name" value="Reprolysin_adamalysin"/>
</dbReference>
<keyword evidence="9" id="KW-0479">Metal-binding</keyword>